<keyword evidence="1" id="KW-0158">Chromosome</keyword>
<sequence>MPFRSWSRSCGHRHLSGWRASLQQTPFSFLFFFFFFFFSPLQFPVGWIARFLKKGRYAHHTSTGALIYLLVVLEYLATEVLELAGNAACDNKKNRINPRDMLLAVKNDDELGKSLQGVTIAS</sequence>
<dbReference type="PANTHER" id="PTHR23430">
    <property type="entry name" value="HISTONE H2A"/>
    <property type="match status" value="1"/>
</dbReference>
<comment type="subunit">
    <text evidence="1">The nucleosome is a histone octamer containing two molecules each of H2A, H2B, H3 and H4 assembled in one H3-H4 heterotetramer and two H2A-H2B heterodimers. The octamer wraps approximately 147 bp of DNA.</text>
</comment>
<keyword evidence="4" id="KW-1185">Reference proteome</keyword>
<dbReference type="PRINTS" id="PR00620">
    <property type="entry name" value="HISTONEH2A"/>
</dbReference>
<gene>
    <name evidence="5" type="primary">LOC107425163</name>
</gene>
<keyword evidence="2" id="KW-0812">Transmembrane</keyword>
<dbReference type="Gene3D" id="1.10.20.10">
    <property type="entry name" value="Histone, subunit A"/>
    <property type="match status" value="1"/>
</dbReference>
<dbReference type="GO" id="GO:0005634">
    <property type="term" value="C:nucleus"/>
    <property type="evidence" value="ECO:0007669"/>
    <property type="project" value="UniProtKB-SubCell"/>
</dbReference>
<keyword evidence="1" id="KW-0539">Nucleus</keyword>
<dbReference type="InterPro" id="IPR009072">
    <property type="entry name" value="Histone-fold"/>
</dbReference>
<proteinExistence type="inferred from homology"/>
<dbReference type="InterPro" id="IPR002119">
    <property type="entry name" value="Histone_H2A"/>
</dbReference>
<evidence type="ECO:0000256" key="2">
    <source>
        <dbReference type="SAM" id="Phobius"/>
    </source>
</evidence>
<comment type="similarity">
    <text evidence="1">Belongs to the histone H2A family.</text>
</comment>
<reference evidence="4" key="1">
    <citation type="submission" date="2025-05" db="UniProtKB">
        <authorList>
            <consortium name="RefSeq"/>
        </authorList>
    </citation>
    <scope>NUCLEOTIDE SEQUENCE [LARGE SCALE GENOMIC DNA]</scope>
</reference>
<keyword evidence="1" id="KW-0238">DNA-binding</keyword>
<evidence type="ECO:0000256" key="1">
    <source>
        <dbReference type="RuleBase" id="RU003767"/>
    </source>
</evidence>
<dbReference type="SUPFAM" id="SSF47113">
    <property type="entry name" value="Histone-fold"/>
    <property type="match status" value="1"/>
</dbReference>
<dbReference type="GO" id="GO:0000786">
    <property type="term" value="C:nucleosome"/>
    <property type="evidence" value="ECO:0007669"/>
    <property type="project" value="UniProtKB-KW"/>
</dbReference>
<evidence type="ECO:0000259" key="3">
    <source>
        <dbReference type="Pfam" id="PF00125"/>
    </source>
</evidence>
<keyword evidence="2" id="KW-0472">Membrane</keyword>
<reference evidence="5" key="2">
    <citation type="submission" date="2025-08" db="UniProtKB">
        <authorList>
            <consortium name="RefSeq"/>
        </authorList>
    </citation>
    <scope>IDENTIFICATION</scope>
    <source>
        <tissue evidence="5">Seedling</tissue>
    </source>
</reference>
<feature type="domain" description="Core Histone H2A/H2B/H3" evidence="3">
    <location>
        <begin position="44"/>
        <end position="106"/>
    </location>
</feature>
<keyword evidence="2" id="KW-1133">Transmembrane helix</keyword>
<dbReference type="InterPro" id="IPR007125">
    <property type="entry name" value="H2A/H2B/H3"/>
</dbReference>
<dbReference type="CDD" id="cd00074">
    <property type="entry name" value="HFD_H2A"/>
    <property type="match status" value="1"/>
</dbReference>
<dbReference type="GO" id="GO:0003677">
    <property type="term" value="F:DNA binding"/>
    <property type="evidence" value="ECO:0007669"/>
    <property type="project" value="UniProtKB-KW"/>
</dbReference>
<dbReference type="AlphaFoldDB" id="A0A6P4A885"/>
<dbReference type="InParanoid" id="A0A6P4A885"/>
<dbReference type="GO" id="GO:0030527">
    <property type="term" value="F:structural constituent of chromatin"/>
    <property type="evidence" value="ECO:0007669"/>
    <property type="project" value="InterPro"/>
</dbReference>
<dbReference type="KEGG" id="zju:107425163"/>
<name>A0A6P4A885_ZIZJJ</name>
<protein>
    <recommendedName>
        <fullName evidence="1">Histone H2A</fullName>
    </recommendedName>
</protein>
<dbReference type="SMART" id="SM00414">
    <property type="entry name" value="H2A"/>
    <property type="match status" value="1"/>
</dbReference>
<dbReference type="Proteomes" id="UP001652623">
    <property type="component" value="Chromosome 1"/>
</dbReference>
<dbReference type="GO" id="GO:0046982">
    <property type="term" value="F:protein heterodimerization activity"/>
    <property type="evidence" value="ECO:0007669"/>
    <property type="project" value="InterPro"/>
</dbReference>
<organism evidence="4 5">
    <name type="scientific">Ziziphus jujuba</name>
    <name type="common">Chinese jujube</name>
    <name type="synonym">Ziziphus sativa</name>
    <dbReference type="NCBI Taxonomy" id="326968"/>
    <lineage>
        <taxon>Eukaryota</taxon>
        <taxon>Viridiplantae</taxon>
        <taxon>Streptophyta</taxon>
        <taxon>Embryophyta</taxon>
        <taxon>Tracheophyta</taxon>
        <taxon>Spermatophyta</taxon>
        <taxon>Magnoliopsida</taxon>
        <taxon>eudicotyledons</taxon>
        <taxon>Gunneridae</taxon>
        <taxon>Pentapetalae</taxon>
        <taxon>rosids</taxon>
        <taxon>fabids</taxon>
        <taxon>Rosales</taxon>
        <taxon>Rhamnaceae</taxon>
        <taxon>Paliureae</taxon>
        <taxon>Ziziphus</taxon>
    </lineage>
</organism>
<evidence type="ECO:0000313" key="5">
    <source>
        <dbReference type="RefSeq" id="XP_015890600.3"/>
    </source>
</evidence>
<dbReference type="Pfam" id="PF00125">
    <property type="entry name" value="Histone"/>
    <property type="match status" value="1"/>
</dbReference>
<dbReference type="RefSeq" id="XP_015890600.3">
    <property type="nucleotide sequence ID" value="XM_016035114.4"/>
</dbReference>
<evidence type="ECO:0000313" key="4">
    <source>
        <dbReference type="Proteomes" id="UP001652623"/>
    </source>
</evidence>
<dbReference type="GeneID" id="107425163"/>
<keyword evidence="1" id="KW-0544">Nucleosome core</keyword>
<accession>A0A6P4A885</accession>
<feature type="transmembrane region" description="Helical" evidence="2">
    <location>
        <begin position="27"/>
        <end position="49"/>
    </location>
</feature>
<comment type="subcellular location">
    <subcellularLocation>
        <location evidence="1">Nucleus</location>
    </subcellularLocation>
</comment>